<accession>A0A1N7KCZ3</accession>
<organism evidence="3 4">
    <name type="scientific">Roseivivax lentus</name>
    <dbReference type="NCBI Taxonomy" id="633194"/>
    <lineage>
        <taxon>Bacteria</taxon>
        <taxon>Pseudomonadati</taxon>
        <taxon>Pseudomonadota</taxon>
        <taxon>Alphaproteobacteria</taxon>
        <taxon>Rhodobacterales</taxon>
        <taxon>Roseobacteraceae</taxon>
        <taxon>Roseivivax</taxon>
    </lineage>
</organism>
<name>A0A1N7KCZ3_9RHOB</name>
<feature type="chain" id="PRO_5012726833" evidence="2">
    <location>
        <begin position="26"/>
        <end position="190"/>
    </location>
</feature>
<sequence>MARRFITLVLAVATALSLASTQARAATNEEIAKIAGGVALLLILGTAIEAAQDDDDDDKKKKKQKQQQKQQQAHAQDAGRYGYPGPYGAPPRHGGHPGKHWDDPYRGGARHGGYGYHAGPRTLPPQCRVRLPVSDDRSRGFYPSGCLKRNYPAFSSLPAACNIKVKKDGRKIVGFVERCLDKRGYHTPRY</sequence>
<dbReference type="RefSeq" id="WP_076444896.1">
    <property type="nucleotide sequence ID" value="NZ_FTOQ01000001.1"/>
</dbReference>
<evidence type="ECO:0000256" key="2">
    <source>
        <dbReference type="SAM" id="SignalP"/>
    </source>
</evidence>
<proteinExistence type="predicted"/>
<keyword evidence="2" id="KW-0732">Signal</keyword>
<evidence type="ECO:0000313" key="3">
    <source>
        <dbReference type="EMBL" id="SIS59441.1"/>
    </source>
</evidence>
<dbReference type="OrthoDB" id="7645019at2"/>
<feature type="signal peptide" evidence="2">
    <location>
        <begin position="1"/>
        <end position="25"/>
    </location>
</feature>
<keyword evidence="4" id="KW-1185">Reference proteome</keyword>
<protein>
    <submittedName>
        <fullName evidence="3">Uncharacterized protein</fullName>
    </submittedName>
</protein>
<evidence type="ECO:0000313" key="4">
    <source>
        <dbReference type="Proteomes" id="UP000186684"/>
    </source>
</evidence>
<dbReference type="AlphaFoldDB" id="A0A1N7KCZ3"/>
<evidence type="ECO:0000256" key="1">
    <source>
        <dbReference type="SAM" id="MobiDB-lite"/>
    </source>
</evidence>
<reference evidence="4" key="1">
    <citation type="submission" date="2017-01" db="EMBL/GenBank/DDBJ databases">
        <authorList>
            <person name="Varghese N."/>
            <person name="Submissions S."/>
        </authorList>
    </citation>
    <scope>NUCLEOTIDE SEQUENCE [LARGE SCALE GENOMIC DNA]</scope>
    <source>
        <strain evidence="4">DSM 29430</strain>
    </source>
</reference>
<gene>
    <name evidence="3" type="ORF">SAMN05421759_101643</name>
</gene>
<feature type="compositionally biased region" description="Low complexity" evidence="1">
    <location>
        <begin position="67"/>
        <end position="92"/>
    </location>
</feature>
<dbReference type="STRING" id="633194.SAMN05421759_101643"/>
<dbReference type="Proteomes" id="UP000186684">
    <property type="component" value="Unassembled WGS sequence"/>
</dbReference>
<dbReference type="EMBL" id="FTOQ01000001">
    <property type="protein sequence ID" value="SIS59441.1"/>
    <property type="molecule type" value="Genomic_DNA"/>
</dbReference>
<feature type="region of interest" description="Disordered" evidence="1">
    <location>
        <begin position="52"/>
        <end position="107"/>
    </location>
</feature>